<protein>
    <recommendedName>
        <fullName evidence="1">Rhodanese domain-containing protein</fullName>
    </recommendedName>
</protein>
<evidence type="ECO:0000259" key="1">
    <source>
        <dbReference type="PROSITE" id="PS50206"/>
    </source>
</evidence>
<dbReference type="CDD" id="cd00158">
    <property type="entry name" value="RHOD"/>
    <property type="match status" value="1"/>
</dbReference>
<feature type="domain" description="Rhodanese" evidence="1">
    <location>
        <begin position="32"/>
        <end position="83"/>
    </location>
</feature>
<dbReference type="Pfam" id="PF00581">
    <property type="entry name" value="Rhodanese"/>
    <property type="match status" value="1"/>
</dbReference>
<dbReference type="AlphaFoldDB" id="A0A8J4CQG0"/>
<dbReference type="PROSITE" id="PS50206">
    <property type="entry name" value="RHODANESE_3"/>
    <property type="match status" value="1"/>
</dbReference>
<proteinExistence type="predicted"/>
<dbReference type="InterPro" id="IPR036873">
    <property type="entry name" value="Rhodanese-like_dom_sf"/>
</dbReference>
<name>A0A8J4CQG0_9CHLO</name>
<dbReference type="PROSITE" id="PS51257">
    <property type="entry name" value="PROKAR_LIPOPROTEIN"/>
    <property type="match status" value="1"/>
</dbReference>
<accession>A0A8J4CQG0</accession>
<keyword evidence="3" id="KW-1185">Reference proteome</keyword>
<gene>
    <name evidence="2" type="ORF">Vretifemale_14795</name>
</gene>
<dbReference type="Gene3D" id="3.40.250.10">
    <property type="entry name" value="Rhodanese-like domain"/>
    <property type="match status" value="1"/>
</dbReference>
<dbReference type="Proteomes" id="UP000747110">
    <property type="component" value="Unassembled WGS sequence"/>
</dbReference>
<reference evidence="2" key="1">
    <citation type="journal article" date="2021" name="Proc. Natl. Acad. Sci. U.S.A.">
        <title>Three genomes in the algal genus Volvox reveal the fate of a haploid sex-determining region after a transition to homothallism.</title>
        <authorList>
            <person name="Yamamoto K."/>
            <person name="Hamaji T."/>
            <person name="Kawai-Toyooka H."/>
            <person name="Matsuzaki R."/>
            <person name="Takahashi F."/>
            <person name="Nishimura Y."/>
            <person name="Kawachi M."/>
            <person name="Noguchi H."/>
            <person name="Minakuchi Y."/>
            <person name="Umen J.G."/>
            <person name="Toyoda A."/>
            <person name="Nozaki H."/>
        </authorList>
    </citation>
    <scope>NUCLEOTIDE SEQUENCE</scope>
    <source>
        <strain evidence="2">NIES-3786</strain>
    </source>
</reference>
<organism evidence="2 3">
    <name type="scientific">Volvox reticuliferus</name>
    <dbReference type="NCBI Taxonomy" id="1737510"/>
    <lineage>
        <taxon>Eukaryota</taxon>
        <taxon>Viridiplantae</taxon>
        <taxon>Chlorophyta</taxon>
        <taxon>core chlorophytes</taxon>
        <taxon>Chlorophyceae</taxon>
        <taxon>CS clade</taxon>
        <taxon>Chlamydomonadales</taxon>
        <taxon>Volvocaceae</taxon>
        <taxon>Volvox</taxon>
    </lineage>
</organism>
<dbReference type="SUPFAM" id="SSF52821">
    <property type="entry name" value="Rhodanese/Cell cycle control phosphatase"/>
    <property type="match status" value="1"/>
</dbReference>
<evidence type="ECO:0000313" key="2">
    <source>
        <dbReference type="EMBL" id="GIL86495.1"/>
    </source>
</evidence>
<sequence length="119" mass="12820">MRGYVVVKMSRLPQPHLLSTAACCRVEPLLQGVDPGTELYVICLSAHRSIGALKWLNERGFGNVKQLKGGMQAWRSQRLTEVKEDVAANQEAAPACSGCPGRQTSGEEGTCKPCCTAES</sequence>
<comment type="caution">
    <text evidence="2">The sequence shown here is derived from an EMBL/GenBank/DDBJ whole genome shotgun (WGS) entry which is preliminary data.</text>
</comment>
<evidence type="ECO:0000313" key="3">
    <source>
        <dbReference type="Proteomes" id="UP000747110"/>
    </source>
</evidence>
<dbReference type="EMBL" id="BNCP01000036">
    <property type="protein sequence ID" value="GIL86495.1"/>
    <property type="molecule type" value="Genomic_DNA"/>
</dbReference>
<dbReference type="InterPro" id="IPR001763">
    <property type="entry name" value="Rhodanese-like_dom"/>
</dbReference>